<name>A0A0D6MN55_9PROT</name>
<evidence type="ECO:0000313" key="1">
    <source>
        <dbReference type="EMBL" id="GAN54866.1"/>
    </source>
</evidence>
<gene>
    <name evidence="1" type="ORF">Tasa_031_084</name>
</gene>
<dbReference type="OrthoDB" id="7222875at2"/>
<proteinExistence type="predicted"/>
<protein>
    <submittedName>
        <fullName evidence="1">Uncharacterized protein</fullName>
    </submittedName>
</protein>
<comment type="caution">
    <text evidence="1">The sequence shown here is derived from an EMBL/GenBank/DDBJ whole genome shotgun (WGS) entry which is preliminary data.</text>
</comment>
<organism evidence="1 2">
    <name type="scientific">Tanticharoenia sakaeratensis NBRC 103193</name>
    <dbReference type="NCBI Taxonomy" id="1231623"/>
    <lineage>
        <taxon>Bacteria</taxon>
        <taxon>Pseudomonadati</taxon>
        <taxon>Pseudomonadota</taxon>
        <taxon>Alphaproteobacteria</taxon>
        <taxon>Acetobacterales</taxon>
        <taxon>Acetobacteraceae</taxon>
        <taxon>Tanticharoenia</taxon>
    </lineage>
</organism>
<dbReference type="RefSeq" id="WP_048849523.1">
    <property type="nucleotide sequence ID" value="NZ_BALE01000031.1"/>
</dbReference>
<dbReference type="Proteomes" id="UP000032679">
    <property type="component" value="Unassembled WGS sequence"/>
</dbReference>
<dbReference type="AlphaFoldDB" id="A0A0D6MN55"/>
<keyword evidence="2" id="KW-1185">Reference proteome</keyword>
<evidence type="ECO:0000313" key="2">
    <source>
        <dbReference type="Proteomes" id="UP000032679"/>
    </source>
</evidence>
<sequence>MRVIEAARMISTGRMTVESLWEIATPRERIMVALLLGRPDWLPQQTRTPNAVWNALDSRQRDLLLRRAPRRIRTSLPGYVSTSAAPSSLVG</sequence>
<accession>A0A0D6MN55</accession>
<reference evidence="1 2" key="1">
    <citation type="submission" date="2012-10" db="EMBL/GenBank/DDBJ databases">
        <title>Genome sequencing of Tanticharoenia sakaeratensis NBRC 103193.</title>
        <authorList>
            <person name="Azuma Y."/>
            <person name="Hadano H."/>
            <person name="Hirakawa H."/>
            <person name="Matsushita K."/>
        </authorList>
    </citation>
    <scope>NUCLEOTIDE SEQUENCE [LARGE SCALE GENOMIC DNA]</scope>
    <source>
        <strain evidence="1 2">NBRC 103193</strain>
    </source>
</reference>
<dbReference type="EMBL" id="BALE01000031">
    <property type="protein sequence ID" value="GAN54866.1"/>
    <property type="molecule type" value="Genomic_DNA"/>
</dbReference>